<dbReference type="GO" id="GO:0008270">
    <property type="term" value="F:zinc ion binding"/>
    <property type="evidence" value="ECO:0007669"/>
    <property type="project" value="InterPro"/>
</dbReference>
<dbReference type="GeneID" id="66981504"/>
<sequence length="251" mass="28060">MQAPQLSPSITLDGFRDCHSRWLAITHRAPASHFSFVYGVVSTKIYCRPTCAARPARRANVVFYDTKFEAQRDGFRPCKRCKPDNALFFGDKEEVVLKTLALLRTQHGGSVMKRGLKELAKEVGVTPSYLCRVFKKTLGITIKVYMMEFERRPGDAEIQRFSHSPNNVGSVVQDAGEGPLTPASTARSPPVPIGDWRNQLAEGYVGNLEVDSASNFNLDEWFLTEEFMDLASSYGDPQVNHDDISQEHASI</sequence>
<dbReference type="AlphaFoldDB" id="A0A7R7VM13"/>
<dbReference type="Pfam" id="PF02805">
    <property type="entry name" value="Ada_Zn_binding"/>
    <property type="match status" value="1"/>
</dbReference>
<keyword evidence="4" id="KW-1185">Reference proteome</keyword>
<proteinExistence type="predicted"/>
<dbReference type="GO" id="GO:0008168">
    <property type="term" value="F:methyltransferase activity"/>
    <property type="evidence" value="ECO:0007669"/>
    <property type="project" value="InterPro"/>
</dbReference>
<dbReference type="Proteomes" id="UP000637239">
    <property type="component" value="Chromosome 3"/>
</dbReference>
<evidence type="ECO:0000256" key="1">
    <source>
        <dbReference type="ARBA" id="ARBA00023159"/>
    </source>
</evidence>
<gene>
    <name evidence="3" type="ORF">ACHE_31132A</name>
</gene>
<reference evidence="3" key="1">
    <citation type="submission" date="2021-01" db="EMBL/GenBank/DDBJ databases">
        <authorList>
            <consortium name="Aspergillus chevalieri M1 genome sequencing consortium"/>
            <person name="Kazuki M."/>
            <person name="Futagami T."/>
        </authorList>
    </citation>
    <scope>NUCLEOTIDE SEQUENCE</scope>
    <source>
        <strain evidence="3">M1</strain>
    </source>
</reference>
<dbReference type="GO" id="GO:0006281">
    <property type="term" value="P:DNA repair"/>
    <property type="evidence" value="ECO:0007669"/>
    <property type="project" value="InterPro"/>
</dbReference>
<dbReference type="SUPFAM" id="SSF57884">
    <property type="entry name" value="Ada DNA repair protein, N-terminal domain (N-Ada 10)"/>
    <property type="match status" value="1"/>
</dbReference>
<dbReference type="KEGG" id="ache:ACHE_31132A"/>
<evidence type="ECO:0000259" key="2">
    <source>
        <dbReference type="PROSITE" id="PS01124"/>
    </source>
</evidence>
<reference evidence="3" key="2">
    <citation type="submission" date="2021-02" db="EMBL/GenBank/DDBJ databases">
        <title>Aspergillus chevalieri M1 genome sequence.</title>
        <authorList>
            <person name="Kadooka C."/>
            <person name="Mori K."/>
            <person name="Futagami T."/>
        </authorList>
    </citation>
    <scope>NUCLEOTIDE SEQUENCE</scope>
    <source>
        <strain evidence="3">M1</strain>
    </source>
</reference>
<organism evidence="3 4">
    <name type="scientific">Aspergillus chevalieri</name>
    <name type="common">Eurotium chevalieri</name>
    <dbReference type="NCBI Taxonomy" id="182096"/>
    <lineage>
        <taxon>Eukaryota</taxon>
        <taxon>Fungi</taxon>
        <taxon>Dikarya</taxon>
        <taxon>Ascomycota</taxon>
        <taxon>Pezizomycotina</taxon>
        <taxon>Eurotiomycetes</taxon>
        <taxon>Eurotiomycetidae</taxon>
        <taxon>Eurotiales</taxon>
        <taxon>Aspergillaceae</taxon>
        <taxon>Aspergillus</taxon>
        <taxon>Aspergillus subgen. Aspergillus</taxon>
    </lineage>
</organism>
<protein>
    <recommendedName>
        <fullName evidence="2">HTH araC/xylS-type domain-containing protein</fullName>
    </recommendedName>
</protein>
<accession>A0A7R7VM13</accession>
<dbReference type="Gene3D" id="1.10.10.60">
    <property type="entry name" value="Homeodomain-like"/>
    <property type="match status" value="1"/>
</dbReference>
<dbReference type="InterPro" id="IPR004026">
    <property type="entry name" value="Ada_DNA_repair_Zn-bd"/>
</dbReference>
<dbReference type="RefSeq" id="XP_043135667.1">
    <property type="nucleotide sequence ID" value="XM_043277827.1"/>
</dbReference>
<keyword evidence="1" id="KW-0010">Activator</keyword>
<dbReference type="GO" id="GO:0003700">
    <property type="term" value="F:DNA-binding transcription factor activity"/>
    <property type="evidence" value="ECO:0007669"/>
    <property type="project" value="InterPro"/>
</dbReference>
<dbReference type="Gene3D" id="3.40.10.10">
    <property type="entry name" value="DNA Methylphosphotriester Repair Domain"/>
    <property type="match status" value="1"/>
</dbReference>
<feature type="domain" description="HTH araC/xylS-type" evidence="2">
    <location>
        <begin position="97"/>
        <end position="176"/>
    </location>
</feature>
<dbReference type="GO" id="GO:0043565">
    <property type="term" value="F:sequence-specific DNA binding"/>
    <property type="evidence" value="ECO:0007669"/>
    <property type="project" value="InterPro"/>
</dbReference>
<dbReference type="InterPro" id="IPR018060">
    <property type="entry name" value="HTH_AraC"/>
</dbReference>
<evidence type="ECO:0000313" key="3">
    <source>
        <dbReference type="EMBL" id="BCR87145.1"/>
    </source>
</evidence>
<name>A0A7R7VM13_ASPCH</name>
<dbReference type="EMBL" id="AP024418">
    <property type="protein sequence ID" value="BCR87145.1"/>
    <property type="molecule type" value="Genomic_DNA"/>
</dbReference>
<dbReference type="PROSITE" id="PS01124">
    <property type="entry name" value="HTH_ARAC_FAMILY_2"/>
    <property type="match status" value="1"/>
</dbReference>
<evidence type="ECO:0000313" key="4">
    <source>
        <dbReference type="Proteomes" id="UP000637239"/>
    </source>
</evidence>
<dbReference type="InterPro" id="IPR035451">
    <property type="entry name" value="Ada-like_dom_sf"/>
</dbReference>